<proteinExistence type="inferred from homology"/>
<feature type="chain" id="PRO_5019402492" evidence="3">
    <location>
        <begin position="23"/>
        <end position="423"/>
    </location>
</feature>
<comment type="subcellular location">
    <subcellularLocation>
        <location evidence="1">Periplasm</location>
    </subcellularLocation>
</comment>
<feature type="signal peptide" evidence="3">
    <location>
        <begin position="1"/>
        <end position="22"/>
    </location>
</feature>
<evidence type="ECO:0000256" key="1">
    <source>
        <dbReference type="ARBA" id="ARBA00004418"/>
    </source>
</evidence>
<dbReference type="PANTHER" id="PTHR43649:SF12">
    <property type="entry name" value="DIACETYLCHITOBIOSE BINDING PROTEIN DASA"/>
    <property type="match status" value="1"/>
</dbReference>
<comment type="similarity">
    <text evidence="2">Belongs to the bacterial solute-binding protein 1 family.</text>
</comment>
<reference evidence="5" key="1">
    <citation type="submission" date="2019-01" db="EMBL/GenBank/DDBJ databases">
        <title>Gri0909 isolated from a small marine red alga.</title>
        <authorList>
            <person name="Kim J."/>
            <person name="Jeong S.E."/>
            <person name="Jeon C.O."/>
        </authorList>
    </citation>
    <scope>NUCLEOTIDE SEQUENCE [LARGE SCALE GENOMIC DNA]</scope>
    <source>
        <strain evidence="5">Gri0909</strain>
    </source>
</reference>
<dbReference type="RefSeq" id="WP_127768226.1">
    <property type="nucleotide sequence ID" value="NZ_SADE01000004.1"/>
</dbReference>
<dbReference type="OrthoDB" id="2509690at2"/>
<evidence type="ECO:0000313" key="5">
    <source>
        <dbReference type="Proteomes" id="UP000287447"/>
    </source>
</evidence>
<dbReference type="AlphaFoldDB" id="A0A437QIE8"/>
<organism evidence="4 5">
    <name type="scientific">Hwanghaeella grinnelliae</name>
    <dbReference type="NCBI Taxonomy" id="2500179"/>
    <lineage>
        <taxon>Bacteria</taxon>
        <taxon>Pseudomonadati</taxon>
        <taxon>Pseudomonadota</taxon>
        <taxon>Alphaproteobacteria</taxon>
        <taxon>Rhodospirillales</taxon>
        <taxon>Rhodospirillaceae</taxon>
        <taxon>Hwanghaeella</taxon>
    </lineage>
</organism>
<dbReference type="SUPFAM" id="SSF53850">
    <property type="entry name" value="Periplasmic binding protein-like II"/>
    <property type="match status" value="1"/>
</dbReference>
<dbReference type="CDD" id="cd14748">
    <property type="entry name" value="PBP2_UgpB"/>
    <property type="match status" value="1"/>
</dbReference>
<keyword evidence="5" id="KW-1185">Reference proteome</keyword>
<keyword evidence="3" id="KW-0732">Signal</keyword>
<protein>
    <submittedName>
        <fullName evidence="4">ABC transporter substrate-binding protein</fullName>
    </submittedName>
</protein>
<dbReference type="InterPro" id="IPR006059">
    <property type="entry name" value="SBP"/>
</dbReference>
<name>A0A437QIE8_9PROT</name>
<dbReference type="Gene3D" id="3.40.190.10">
    <property type="entry name" value="Periplasmic binding protein-like II"/>
    <property type="match status" value="2"/>
</dbReference>
<accession>A0A437QIE8</accession>
<comment type="caution">
    <text evidence="4">The sequence shown here is derived from an EMBL/GenBank/DDBJ whole genome shotgun (WGS) entry which is preliminary data.</text>
</comment>
<evidence type="ECO:0000256" key="2">
    <source>
        <dbReference type="ARBA" id="ARBA00008520"/>
    </source>
</evidence>
<dbReference type="GO" id="GO:0042597">
    <property type="term" value="C:periplasmic space"/>
    <property type="evidence" value="ECO:0007669"/>
    <property type="project" value="UniProtKB-SubCell"/>
</dbReference>
<dbReference type="Pfam" id="PF13416">
    <property type="entry name" value="SBP_bac_8"/>
    <property type="match status" value="1"/>
</dbReference>
<gene>
    <name evidence="4" type="ORF">EOI86_24100</name>
</gene>
<dbReference type="PANTHER" id="PTHR43649">
    <property type="entry name" value="ARABINOSE-BINDING PROTEIN-RELATED"/>
    <property type="match status" value="1"/>
</dbReference>
<dbReference type="Proteomes" id="UP000287447">
    <property type="component" value="Unassembled WGS sequence"/>
</dbReference>
<evidence type="ECO:0000256" key="3">
    <source>
        <dbReference type="SAM" id="SignalP"/>
    </source>
</evidence>
<dbReference type="EMBL" id="SADE01000004">
    <property type="protein sequence ID" value="RVU34196.1"/>
    <property type="molecule type" value="Genomic_DNA"/>
</dbReference>
<evidence type="ECO:0000313" key="4">
    <source>
        <dbReference type="EMBL" id="RVU34196.1"/>
    </source>
</evidence>
<sequence>MRRLLKTAVAAATLMLAGANFAAAETTIEVQYPYSHLFKTTYEKIVADFEKANPDIKVKLRAPYESYEDASQTVLKEAITNRLPDVTFQGLNRQRILVEKGIAQPLDQFIAKETDFEKDGYHQAMLDLSTFNGKVHGLPFSVSLPVGYYNMDVLKKAGWDKPLPTSWDEVIEVCKAIKASGQTVDTMFWGWNITGNWFWQSLNWSRDNTMLDPTETKVNFGNDAGKWSMRTFAKLVKECDMPNNEWKEAMANFSAGKVGMFFWSTSALQKIADDSTGLYTLKTGPFPDVAEGGGLPAGGNAGLVLAKDPETAAASWKFLKFATSGQGAAYVAQTTGYMPPNKAANEVILKDFYAQNPNKFTAVKQLPLLRDWYAFPGENGLKITKVIEDSMQSIASRERVEEPDAVLKDMVEDTQKLLPKSGS</sequence>
<dbReference type="InterPro" id="IPR050490">
    <property type="entry name" value="Bact_solute-bd_prot1"/>
</dbReference>